<evidence type="ECO:0000256" key="1">
    <source>
        <dbReference type="SAM" id="Phobius"/>
    </source>
</evidence>
<keyword evidence="1" id="KW-1133">Transmembrane helix</keyword>
<dbReference type="InterPro" id="IPR046487">
    <property type="entry name" value="DUF6580"/>
</dbReference>
<feature type="transmembrane region" description="Helical" evidence="1">
    <location>
        <begin position="62"/>
        <end position="80"/>
    </location>
</feature>
<name>A0A2G9YSZ3_9BACT</name>
<protein>
    <recommendedName>
        <fullName evidence="4">Rod shape-determining protein MreD</fullName>
    </recommendedName>
</protein>
<reference evidence="2 3" key="1">
    <citation type="submission" date="2017-09" db="EMBL/GenBank/DDBJ databases">
        <title>Depth-based differentiation of microbial function through sediment-hosted aquifers and enrichment of novel symbionts in the deep terrestrial subsurface.</title>
        <authorList>
            <person name="Probst A.J."/>
            <person name="Ladd B."/>
            <person name="Jarett J.K."/>
            <person name="Geller-Mcgrath D.E."/>
            <person name="Sieber C.M."/>
            <person name="Emerson J.B."/>
            <person name="Anantharaman K."/>
            <person name="Thomas B.C."/>
            <person name="Malmstrom R."/>
            <person name="Stieglmeier M."/>
            <person name="Klingl A."/>
            <person name="Woyke T."/>
            <person name="Ryan C.M."/>
            <person name="Banfield J.F."/>
        </authorList>
    </citation>
    <scope>NUCLEOTIDE SEQUENCE [LARGE SCALE GENOMIC DNA]</scope>
    <source>
        <strain evidence="2">CG23_combo_of_CG06-09_8_20_14_all_40_13</strain>
    </source>
</reference>
<evidence type="ECO:0000313" key="3">
    <source>
        <dbReference type="Proteomes" id="UP000231567"/>
    </source>
</evidence>
<gene>
    <name evidence="2" type="ORF">COX39_00735</name>
</gene>
<evidence type="ECO:0008006" key="4">
    <source>
        <dbReference type="Google" id="ProtNLM"/>
    </source>
</evidence>
<feature type="transmembrane region" description="Helical" evidence="1">
    <location>
        <begin position="38"/>
        <end position="55"/>
    </location>
</feature>
<feature type="transmembrane region" description="Helical" evidence="1">
    <location>
        <begin position="141"/>
        <end position="158"/>
    </location>
</feature>
<dbReference type="Pfam" id="PF20221">
    <property type="entry name" value="DUF6580"/>
    <property type="match status" value="1"/>
</dbReference>
<sequence length="170" mass="19412">MAYFLILAGVLLRLLPHWPNFAPIAALGLFGGTYLNKRWALIIPLTALFLSDIFIGFYTLPVMLSVYGSFLLVGLLGLWLRKHKNLHNVVGASIIASILFYLITNFAVWAFTPWYSKDLAGLISCYFLALPFFRNTLAGDLFYITIMFGVYETVQMLVKKYNWRAKWLTV</sequence>
<evidence type="ECO:0000313" key="2">
    <source>
        <dbReference type="EMBL" id="PIP21863.1"/>
    </source>
</evidence>
<comment type="caution">
    <text evidence="2">The sequence shown here is derived from an EMBL/GenBank/DDBJ whole genome shotgun (WGS) entry which is preliminary data.</text>
</comment>
<accession>A0A2G9YSZ3</accession>
<keyword evidence="1" id="KW-0812">Transmembrane</keyword>
<dbReference type="AlphaFoldDB" id="A0A2G9YSZ3"/>
<feature type="transmembrane region" description="Helical" evidence="1">
    <location>
        <begin position="92"/>
        <end position="112"/>
    </location>
</feature>
<dbReference type="Proteomes" id="UP000231567">
    <property type="component" value="Unassembled WGS sequence"/>
</dbReference>
<organism evidence="2 3">
    <name type="scientific">Candidatus Nealsonbacteria bacterium CG23_combo_of_CG06-09_8_20_14_all_40_13</name>
    <dbReference type="NCBI Taxonomy" id="1974724"/>
    <lineage>
        <taxon>Bacteria</taxon>
        <taxon>Candidatus Nealsoniibacteriota</taxon>
    </lineage>
</organism>
<dbReference type="EMBL" id="PCRM01000012">
    <property type="protein sequence ID" value="PIP21863.1"/>
    <property type="molecule type" value="Genomic_DNA"/>
</dbReference>
<keyword evidence="1" id="KW-0472">Membrane</keyword>
<proteinExistence type="predicted"/>